<dbReference type="Pfam" id="PF04340">
    <property type="entry name" value="DUF484"/>
    <property type="match status" value="1"/>
</dbReference>
<dbReference type="STRING" id="265719.SAMN04488509_104187"/>
<dbReference type="InterPro" id="IPR007435">
    <property type="entry name" value="DUF484"/>
</dbReference>
<dbReference type="InterPro" id="IPR029016">
    <property type="entry name" value="GAF-like_dom_sf"/>
</dbReference>
<dbReference type="RefSeq" id="WP_091241942.1">
    <property type="nucleotide sequence ID" value="NZ_FNAG01000004.1"/>
</dbReference>
<evidence type="ECO:0000313" key="3">
    <source>
        <dbReference type="Proteomes" id="UP000199603"/>
    </source>
</evidence>
<name>A0A1G6W8Y4_9GAMM</name>
<protein>
    <recommendedName>
        <fullName evidence="4">DUF484 domain-containing protein</fullName>
    </recommendedName>
</protein>
<dbReference type="PANTHER" id="PTHR38765:SF1">
    <property type="entry name" value="DUF484 DOMAIN-CONTAINING PROTEIN"/>
    <property type="match status" value="1"/>
</dbReference>
<organism evidence="2 3">
    <name type="scientific">Aquimonas voraii</name>
    <dbReference type="NCBI Taxonomy" id="265719"/>
    <lineage>
        <taxon>Bacteria</taxon>
        <taxon>Pseudomonadati</taxon>
        <taxon>Pseudomonadota</taxon>
        <taxon>Gammaproteobacteria</taxon>
        <taxon>Lysobacterales</taxon>
        <taxon>Lysobacteraceae</taxon>
        <taxon>Aquimonas</taxon>
    </lineage>
</organism>
<dbReference type="PANTHER" id="PTHR38765">
    <property type="entry name" value="DUF484 DOMAIN-CONTAINING PROTEIN"/>
    <property type="match status" value="1"/>
</dbReference>
<gene>
    <name evidence="2" type="ORF">SAMN04488509_104187</name>
</gene>
<evidence type="ECO:0008006" key="4">
    <source>
        <dbReference type="Google" id="ProtNLM"/>
    </source>
</evidence>
<reference evidence="2 3" key="1">
    <citation type="submission" date="2016-10" db="EMBL/GenBank/DDBJ databases">
        <authorList>
            <person name="de Groot N.N."/>
        </authorList>
    </citation>
    <scope>NUCLEOTIDE SEQUENCE [LARGE SCALE GENOMIC DNA]</scope>
    <source>
        <strain evidence="2 3">DSM 16957</strain>
    </source>
</reference>
<dbReference type="OrthoDB" id="8525200at2"/>
<evidence type="ECO:0000256" key="1">
    <source>
        <dbReference type="SAM" id="Coils"/>
    </source>
</evidence>
<dbReference type="Proteomes" id="UP000199603">
    <property type="component" value="Unassembled WGS sequence"/>
</dbReference>
<keyword evidence="3" id="KW-1185">Reference proteome</keyword>
<evidence type="ECO:0000313" key="2">
    <source>
        <dbReference type="EMBL" id="SDD62153.1"/>
    </source>
</evidence>
<sequence length="222" mass="24406">MSDTRLAPEVVAAYLRAHPEFLQAHPELAASLAVPRESGAATSLTAYQLDVLRDKNRELSRRLQELYSTAQENERLTLRTHQLTLALLRASTPLAALQAMVASLIEDFHSELVRVLLIGQSFELPAAEWLIERPPQSPELAQFAEFLRGGEPLCGRLAPQKMEFLFGVQAAQVQSCALIPLPGRGLLAIGSREPNRFYPGMGTLFLRMMGEAIAAALSRHPA</sequence>
<proteinExistence type="predicted"/>
<dbReference type="AlphaFoldDB" id="A0A1G6W8Y4"/>
<feature type="coiled-coil region" evidence="1">
    <location>
        <begin position="49"/>
        <end position="76"/>
    </location>
</feature>
<keyword evidence="1" id="KW-0175">Coiled coil</keyword>
<dbReference type="EMBL" id="FNAG01000004">
    <property type="protein sequence ID" value="SDD62153.1"/>
    <property type="molecule type" value="Genomic_DNA"/>
</dbReference>
<dbReference type="Gene3D" id="3.30.450.40">
    <property type="match status" value="1"/>
</dbReference>
<accession>A0A1G6W8Y4</accession>